<keyword evidence="8" id="KW-1133">Transmembrane helix</keyword>
<dbReference type="Pfam" id="PF00067">
    <property type="entry name" value="p450"/>
    <property type="match status" value="1"/>
</dbReference>
<keyword evidence="8" id="KW-0472">Membrane</keyword>
<keyword evidence="6" id="KW-0560">Oxidoreductase</keyword>
<dbReference type="SUPFAM" id="SSF48264">
    <property type="entry name" value="Cytochrome P450"/>
    <property type="match status" value="1"/>
</dbReference>
<dbReference type="InterPro" id="IPR001128">
    <property type="entry name" value="Cyt_P450"/>
</dbReference>
<dbReference type="EMBL" id="JAYDYQ010001088">
    <property type="protein sequence ID" value="KAK4489623.1"/>
    <property type="molecule type" value="Genomic_DNA"/>
</dbReference>
<name>A0ABR0DLH2_9LAMI</name>
<evidence type="ECO:0000256" key="8">
    <source>
        <dbReference type="SAM" id="Phobius"/>
    </source>
</evidence>
<evidence type="ECO:0000313" key="10">
    <source>
        <dbReference type="Proteomes" id="UP001291926"/>
    </source>
</evidence>
<keyword evidence="5" id="KW-0479">Metal-binding</keyword>
<comment type="subcellular location">
    <subcellularLocation>
        <location evidence="2">Membrane</location>
        <topology evidence="2">Single-pass membrane protein</topology>
    </subcellularLocation>
</comment>
<evidence type="ECO:0008006" key="11">
    <source>
        <dbReference type="Google" id="ProtNLM"/>
    </source>
</evidence>
<keyword evidence="4" id="KW-0349">Heme</keyword>
<dbReference type="Gene3D" id="1.10.630.10">
    <property type="entry name" value="Cytochrome P450"/>
    <property type="match status" value="1"/>
</dbReference>
<comment type="caution">
    <text evidence="9">The sequence shown here is derived from an EMBL/GenBank/DDBJ whole genome shotgun (WGS) entry which is preliminary data.</text>
</comment>
<proteinExistence type="inferred from homology"/>
<evidence type="ECO:0000256" key="3">
    <source>
        <dbReference type="ARBA" id="ARBA00010617"/>
    </source>
</evidence>
<gene>
    <name evidence="9" type="ORF">RD792_005435</name>
</gene>
<dbReference type="PANTHER" id="PTHR47955:SF15">
    <property type="entry name" value="CYTOCHROME P450 71A2-LIKE"/>
    <property type="match status" value="1"/>
</dbReference>
<reference evidence="9 10" key="1">
    <citation type="journal article" date="2023" name="bioRxiv">
        <title>Genome report: Whole genome sequence and annotation of Penstemon davidsonii.</title>
        <authorList>
            <person name="Ostevik K.L."/>
            <person name="Alabady M."/>
            <person name="Zhang M."/>
            <person name="Rausher M.D."/>
        </authorList>
    </citation>
    <scope>NUCLEOTIDE SEQUENCE [LARGE SCALE GENOMIC DNA]</scope>
    <source>
        <strain evidence="9">DNT005</strain>
        <tissue evidence="9">Whole leaf</tissue>
    </source>
</reference>
<evidence type="ECO:0000313" key="9">
    <source>
        <dbReference type="EMBL" id="KAK4489623.1"/>
    </source>
</evidence>
<sequence>MLIFPQKQFDDQFPFFYPFLLILFGLFSLYFFTKWLFNPLSNKKLPPSPPKLPILGNLHQLSTLAHRSFQSLGRKYGWPVMLLHFGNRPVFIIQSAKAAMEIMKTHDLAFANRPHTYVQRRLFYNLKDVIMAPYGESWKKLKNICVQHLLNNKRVQSFQFIRDEETYLLMKKIKSCSSSGSPVNLSEIFKSLNNDVICRSTFGRKYSEGEDGKKFLRLLTELMHLLGRISIGSYIPCLSWIDGVTGFDAKVDKVATELDHFLDQVIQEHQNDNGEGREDFVNILLQIYNDNTTGASIDTDNIKGIILDLLTGGTDSSTATLVWAMTGLLRHPIVMNKLQNEVREILGDKRDINDDDLVKMHYLKAVVKETLRYHTPVPILAREAREDVEVMGYEVAAGTMVLINAWAIGRDPESWDEPEKFKPERFLNSSSINIKGLDFELIPTGVGRRSCPGTTFAMANIELVLANLLQKFDWELPQGMKTEDLDTIERPGGTVHRKNPLFAVATQCYF</sequence>
<keyword evidence="7" id="KW-0408">Iron</keyword>
<comment type="cofactor">
    <cofactor evidence="1">
        <name>heme</name>
        <dbReference type="ChEBI" id="CHEBI:30413"/>
    </cofactor>
</comment>
<keyword evidence="10" id="KW-1185">Reference proteome</keyword>
<comment type="similarity">
    <text evidence="3">Belongs to the cytochrome P450 family.</text>
</comment>
<evidence type="ECO:0000256" key="7">
    <source>
        <dbReference type="ARBA" id="ARBA00023004"/>
    </source>
</evidence>
<evidence type="ECO:0000256" key="6">
    <source>
        <dbReference type="ARBA" id="ARBA00023002"/>
    </source>
</evidence>
<protein>
    <recommendedName>
        <fullName evidence="11">Cytochrome P450</fullName>
    </recommendedName>
</protein>
<dbReference type="InterPro" id="IPR036396">
    <property type="entry name" value="Cyt_P450_sf"/>
</dbReference>
<dbReference type="CDD" id="cd11072">
    <property type="entry name" value="CYP71-like"/>
    <property type="match status" value="1"/>
</dbReference>
<feature type="transmembrane region" description="Helical" evidence="8">
    <location>
        <begin position="15"/>
        <end position="37"/>
    </location>
</feature>
<dbReference type="PRINTS" id="PR00463">
    <property type="entry name" value="EP450I"/>
</dbReference>
<evidence type="ECO:0000256" key="1">
    <source>
        <dbReference type="ARBA" id="ARBA00001971"/>
    </source>
</evidence>
<dbReference type="InterPro" id="IPR002401">
    <property type="entry name" value="Cyt_P450_E_grp-I"/>
</dbReference>
<evidence type="ECO:0000256" key="2">
    <source>
        <dbReference type="ARBA" id="ARBA00004167"/>
    </source>
</evidence>
<evidence type="ECO:0000256" key="4">
    <source>
        <dbReference type="ARBA" id="ARBA00022617"/>
    </source>
</evidence>
<dbReference type="Proteomes" id="UP001291926">
    <property type="component" value="Unassembled WGS sequence"/>
</dbReference>
<keyword evidence="8" id="KW-0812">Transmembrane</keyword>
<evidence type="ECO:0000256" key="5">
    <source>
        <dbReference type="ARBA" id="ARBA00022723"/>
    </source>
</evidence>
<accession>A0ABR0DLH2</accession>
<dbReference type="PANTHER" id="PTHR47955">
    <property type="entry name" value="CYTOCHROME P450 FAMILY 71 PROTEIN"/>
    <property type="match status" value="1"/>
</dbReference>
<organism evidence="9 10">
    <name type="scientific">Penstemon davidsonii</name>
    <dbReference type="NCBI Taxonomy" id="160366"/>
    <lineage>
        <taxon>Eukaryota</taxon>
        <taxon>Viridiplantae</taxon>
        <taxon>Streptophyta</taxon>
        <taxon>Embryophyta</taxon>
        <taxon>Tracheophyta</taxon>
        <taxon>Spermatophyta</taxon>
        <taxon>Magnoliopsida</taxon>
        <taxon>eudicotyledons</taxon>
        <taxon>Gunneridae</taxon>
        <taxon>Pentapetalae</taxon>
        <taxon>asterids</taxon>
        <taxon>lamiids</taxon>
        <taxon>Lamiales</taxon>
        <taxon>Plantaginaceae</taxon>
        <taxon>Cheloneae</taxon>
        <taxon>Penstemon</taxon>
    </lineage>
</organism>
<dbReference type="PRINTS" id="PR00385">
    <property type="entry name" value="P450"/>
</dbReference>